<accession>A0A317Z3G9</accession>
<keyword evidence="5" id="KW-1185">Reference proteome</keyword>
<dbReference type="Proteomes" id="UP000600220">
    <property type="component" value="Unassembled WGS sequence"/>
</dbReference>
<comment type="caution">
    <text evidence="3">The sequence shown here is derived from an EMBL/GenBank/DDBJ whole genome shotgun (WGS) entry which is preliminary data.</text>
</comment>
<keyword evidence="1" id="KW-0812">Transmembrane</keyword>
<evidence type="ECO:0000313" key="5">
    <source>
        <dbReference type="Proteomes" id="UP000600220"/>
    </source>
</evidence>
<evidence type="ECO:0000256" key="1">
    <source>
        <dbReference type="SAM" id="Phobius"/>
    </source>
</evidence>
<keyword evidence="1" id="KW-0472">Membrane</keyword>
<keyword evidence="1" id="KW-1133">Transmembrane helix</keyword>
<gene>
    <name evidence="3" type="ORF">DD924_19095</name>
    <name evidence="2" type="ORF">EGV54_09005</name>
</gene>
<protein>
    <submittedName>
        <fullName evidence="3">Uncharacterized protein</fullName>
    </submittedName>
</protein>
<dbReference type="Proteomes" id="UP000246351">
    <property type="component" value="Unassembled WGS sequence"/>
</dbReference>
<evidence type="ECO:0000313" key="2">
    <source>
        <dbReference type="EMBL" id="EGQ4385229.1"/>
    </source>
</evidence>
<organism evidence="3 4">
    <name type="scientific">Staphylococcus pseudintermedius</name>
    <dbReference type="NCBI Taxonomy" id="283734"/>
    <lineage>
        <taxon>Bacteria</taxon>
        <taxon>Bacillati</taxon>
        <taxon>Bacillota</taxon>
        <taxon>Bacilli</taxon>
        <taxon>Bacillales</taxon>
        <taxon>Staphylococcaceae</taxon>
        <taxon>Staphylococcus</taxon>
        <taxon>Staphylococcus intermedius group</taxon>
    </lineage>
</organism>
<reference evidence="2 5" key="2">
    <citation type="submission" date="2018-11" db="EMBL/GenBank/DDBJ databases">
        <authorList>
            <consortium name="Veterinary Laboratory Investigation and Response Network"/>
        </authorList>
    </citation>
    <scope>NUCLEOTIDE SEQUENCE [LARGE SCALE GENOMIC DNA]</scope>
    <source>
        <strain evidence="2 5">SPSE-18-VL-LA-PA-Ryan-0021</strain>
    </source>
</reference>
<proteinExistence type="predicted"/>
<dbReference type="AlphaFoldDB" id="A0A317Z3G9"/>
<dbReference type="EMBL" id="AAXKXX010000014">
    <property type="protein sequence ID" value="EGQ4385229.1"/>
    <property type="molecule type" value="Genomic_DNA"/>
</dbReference>
<evidence type="ECO:0000313" key="4">
    <source>
        <dbReference type="Proteomes" id="UP000246351"/>
    </source>
</evidence>
<evidence type="ECO:0000313" key="3">
    <source>
        <dbReference type="EMBL" id="PWZ93711.1"/>
    </source>
</evidence>
<name>A0A317Z3G9_STAPS</name>
<dbReference type="EMBL" id="QEIV01002363">
    <property type="protein sequence ID" value="PWZ93711.1"/>
    <property type="molecule type" value="Genomic_DNA"/>
</dbReference>
<sequence length="35" mass="4158">MTSKPYLLSREIKSFLFTFLGLFFIFSNILSRLVK</sequence>
<reference evidence="3 4" key="1">
    <citation type="journal article" date="2018" name="Vet. Microbiol.">
        <title>Clonal diversity and geographic distribution of methicillin-resistant Staphylococcus pseudintermedius from Australian animals: Discovery of novel sequence types.</title>
        <authorList>
            <person name="Worthing K.A."/>
            <person name="Abraham S."/>
            <person name="Coombs G.W."/>
            <person name="Pang S."/>
            <person name="Saputra S."/>
            <person name="Jordan D."/>
            <person name="Trott D.J."/>
            <person name="Norris J.M."/>
        </authorList>
    </citation>
    <scope>NUCLEOTIDE SEQUENCE [LARGE SCALE GENOMIC DNA]</scope>
    <source>
        <strain evidence="3 4">ST71 3</strain>
    </source>
</reference>
<feature type="transmembrane region" description="Helical" evidence="1">
    <location>
        <begin position="12"/>
        <end position="30"/>
    </location>
</feature>